<proteinExistence type="predicted"/>
<dbReference type="OrthoDB" id="9807745at2"/>
<dbReference type="PANTHER" id="PTHR23028:SF131">
    <property type="entry name" value="BLR2367 PROTEIN"/>
    <property type="match status" value="1"/>
</dbReference>
<evidence type="ECO:0000313" key="4">
    <source>
        <dbReference type="Proteomes" id="UP000216478"/>
    </source>
</evidence>
<dbReference type="EMBL" id="NNRL01000161">
    <property type="protein sequence ID" value="OYR12000.1"/>
    <property type="molecule type" value="Genomic_DNA"/>
</dbReference>
<evidence type="ECO:0000313" key="3">
    <source>
        <dbReference type="EMBL" id="OYR12000.1"/>
    </source>
</evidence>
<feature type="transmembrane region" description="Helical" evidence="1">
    <location>
        <begin position="245"/>
        <end position="266"/>
    </location>
</feature>
<keyword evidence="4" id="KW-1185">Reference proteome</keyword>
<keyword evidence="3" id="KW-0012">Acyltransferase</keyword>
<keyword evidence="1" id="KW-1133">Transmembrane helix</keyword>
<dbReference type="InterPro" id="IPR002656">
    <property type="entry name" value="Acyl_transf_3_dom"/>
</dbReference>
<keyword evidence="3" id="KW-0808">Transferase</keyword>
<evidence type="ECO:0000256" key="1">
    <source>
        <dbReference type="SAM" id="Phobius"/>
    </source>
</evidence>
<dbReference type="Proteomes" id="UP000216478">
    <property type="component" value="Unassembled WGS sequence"/>
</dbReference>
<accession>A0A256FBA9</accession>
<gene>
    <name evidence="3" type="ORF">CEV33_1564</name>
</gene>
<keyword evidence="1" id="KW-0472">Membrane</keyword>
<reference evidence="3 4" key="1">
    <citation type="submission" date="2017-07" db="EMBL/GenBank/DDBJ databases">
        <title>Phylogenetic study on the rhizospheric bacterium Ochrobactrum sp. A44.</title>
        <authorList>
            <person name="Krzyzanowska D.M."/>
            <person name="Ossowicki A."/>
            <person name="Rajewska M."/>
            <person name="Maciag T."/>
            <person name="Kaczynski Z."/>
            <person name="Czerwicka M."/>
            <person name="Jafra S."/>
        </authorList>
    </citation>
    <scope>NUCLEOTIDE SEQUENCE [LARGE SCALE GENOMIC DNA]</scope>
    <source>
        <strain evidence="3 4">OgA9a</strain>
    </source>
</reference>
<dbReference type="AlphaFoldDB" id="A0A256FBA9"/>
<organism evidence="3 4">
    <name type="scientific">Brucella grignonensis</name>
    <dbReference type="NCBI Taxonomy" id="94627"/>
    <lineage>
        <taxon>Bacteria</taxon>
        <taxon>Pseudomonadati</taxon>
        <taxon>Pseudomonadota</taxon>
        <taxon>Alphaproteobacteria</taxon>
        <taxon>Hyphomicrobiales</taxon>
        <taxon>Brucellaceae</taxon>
        <taxon>Brucella/Ochrobactrum group</taxon>
        <taxon>Brucella</taxon>
    </lineage>
</organism>
<evidence type="ECO:0000259" key="2">
    <source>
        <dbReference type="Pfam" id="PF01757"/>
    </source>
</evidence>
<keyword evidence="1" id="KW-0812">Transmembrane</keyword>
<dbReference type="PANTHER" id="PTHR23028">
    <property type="entry name" value="ACETYLTRANSFERASE"/>
    <property type="match status" value="1"/>
</dbReference>
<feature type="transmembrane region" description="Helical" evidence="1">
    <location>
        <begin position="86"/>
        <end position="107"/>
    </location>
</feature>
<dbReference type="GO" id="GO:0016020">
    <property type="term" value="C:membrane"/>
    <property type="evidence" value="ECO:0007669"/>
    <property type="project" value="TreeGrafter"/>
</dbReference>
<dbReference type="Pfam" id="PF01757">
    <property type="entry name" value="Acyl_transf_3"/>
    <property type="match status" value="1"/>
</dbReference>
<feature type="transmembrane region" description="Helical" evidence="1">
    <location>
        <begin position="12"/>
        <end position="31"/>
    </location>
</feature>
<dbReference type="RefSeq" id="WP_094540891.1">
    <property type="nucleotide sequence ID" value="NZ_JBHEER010000003.1"/>
</dbReference>
<feature type="transmembrane region" description="Helical" evidence="1">
    <location>
        <begin position="139"/>
        <end position="158"/>
    </location>
</feature>
<feature type="transmembrane region" description="Helical" evidence="1">
    <location>
        <begin position="287"/>
        <end position="305"/>
    </location>
</feature>
<dbReference type="GO" id="GO:0000271">
    <property type="term" value="P:polysaccharide biosynthetic process"/>
    <property type="evidence" value="ECO:0007669"/>
    <property type="project" value="TreeGrafter"/>
</dbReference>
<feature type="transmembrane region" description="Helical" evidence="1">
    <location>
        <begin position="213"/>
        <end position="239"/>
    </location>
</feature>
<protein>
    <submittedName>
        <fullName evidence="3">Acyltransferase family protein</fullName>
    </submittedName>
</protein>
<sequence>MTHPGQSRHIYGLDILRIISALAVVSYHFAFRGEAAGELPALEISDFVKSIARYGYLGVSLFFIISGFVIAYSAEGQKPLDFLVSRFARIYPTFVIIMSTTAVVVLLSSNPLFQVSAKQYVANLFIFSKLLGEPLVDGAYWSIVLEVIFYGWIFIIIALGQFRNLLRIVPFWLALSFLNEFYIGSEHLQNLLITEHSGFFAMGIVLNRLSRQFSFYAIALFGVATAYSIYTSLAAIAWGEQAYSVTFSPVVITIIILLSIIAFLVLTRMNISERYWRALSISGGATYALYLIHQNVGYIAITGLLGTMPPFSAITLTVIGLIVFSILYHMVIERQLNPKIKKRLLGLINRPSRPASGIAT</sequence>
<feature type="transmembrane region" description="Helical" evidence="1">
    <location>
        <begin position="51"/>
        <end position="74"/>
    </location>
</feature>
<feature type="domain" description="Acyltransferase 3" evidence="2">
    <location>
        <begin position="10"/>
        <end position="328"/>
    </location>
</feature>
<dbReference type="GO" id="GO:0016747">
    <property type="term" value="F:acyltransferase activity, transferring groups other than amino-acyl groups"/>
    <property type="evidence" value="ECO:0007669"/>
    <property type="project" value="InterPro"/>
</dbReference>
<feature type="transmembrane region" description="Helical" evidence="1">
    <location>
        <begin position="311"/>
        <end position="332"/>
    </location>
</feature>
<name>A0A256FBA9_9HYPH</name>
<dbReference type="InterPro" id="IPR050879">
    <property type="entry name" value="Acyltransferase_3"/>
</dbReference>
<comment type="caution">
    <text evidence="3">The sequence shown here is derived from an EMBL/GenBank/DDBJ whole genome shotgun (WGS) entry which is preliminary data.</text>
</comment>